<dbReference type="Pfam" id="PF13443">
    <property type="entry name" value="HTH_26"/>
    <property type="match status" value="1"/>
</dbReference>
<accession>K0DFN6</accession>
<dbReference type="InterPro" id="IPR001387">
    <property type="entry name" value="Cro/C1-type_HTH"/>
</dbReference>
<dbReference type="AlphaFoldDB" id="K0DFN6"/>
<gene>
    <name evidence="2" type="ordered locus">C270_08256</name>
</gene>
<sequence>MAQDIMTMLDDQKVSLTDVANVANIGLSTLSTAVKRPVDTWSLRIINGLARALYMQPGELVNRIQDVPFELDVNDQKQTIQGVFISDSTQYKQIKFVVNSTVMEGWQPDVKDIERLKLEAANPNSRRKQRALGIMNGGN</sequence>
<dbReference type="KEGG" id="lcn:C270_08256"/>
<dbReference type="EMBL" id="CP003854">
    <property type="protein sequence ID" value="AFT82527.1"/>
    <property type="molecule type" value="Genomic_DNA"/>
</dbReference>
<reference evidence="2 3" key="1">
    <citation type="journal article" date="2012" name="J. Bacteriol.">
        <title>Complete genome sequence of Leuconostoc carnosum strain JB16, isolated from Kimchi.</title>
        <authorList>
            <person name="Jung J.Y."/>
            <person name="Lee S.H."/>
            <person name="Jeon C.O."/>
        </authorList>
    </citation>
    <scope>NUCLEOTIDE SEQUENCE [LARGE SCALE GENOMIC DNA]</scope>
    <source>
        <strain evidence="2 3">JB16</strain>
        <plasmid evidence="2 3">pKLC3</plasmid>
    </source>
</reference>
<evidence type="ECO:0000313" key="2">
    <source>
        <dbReference type="EMBL" id="AFT82527.1"/>
    </source>
</evidence>
<keyword evidence="3" id="KW-1185">Reference proteome</keyword>
<feature type="domain" description="HTH cro/C1-type" evidence="1">
    <location>
        <begin position="8"/>
        <end position="66"/>
    </location>
</feature>
<dbReference type="HOGENOM" id="CLU_1832630_0_0_9"/>
<proteinExistence type="predicted"/>
<evidence type="ECO:0000313" key="3">
    <source>
        <dbReference type="Proteomes" id="UP000006299"/>
    </source>
</evidence>
<name>K0DFN6_LEUCJ</name>
<geneLocation type="plasmid" evidence="2 3">
    <name>pKLC3</name>
</geneLocation>
<dbReference type="PATRIC" id="fig|1229758.3.peg.1622"/>
<keyword evidence="2" id="KW-0614">Plasmid</keyword>
<dbReference type="RefSeq" id="WP_014975091.1">
    <property type="nucleotide sequence ID" value="NC_018675.1"/>
</dbReference>
<protein>
    <recommendedName>
        <fullName evidence="1">HTH cro/C1-type domain-containing protein</fullName>
    </recommendedName>
</protein>
<evidence type="ECO:0000259" key="1">
    <source>
        <dbReference type="Pfam" id="PF13443"/>
    </source>
</evidence>
<organism evidence="2 3">
    <name type="scientific">Leuconostoc carnosum (strain JB16)</name>
    <dbReference type="NCBI Taxonomy" id="1229758"/>
    <lineage>
        <taxon>Bacteria</taxon>
        <taxon>Bacillati</taxon>
        <taxon>Bacillota</taxon>
        <taxon>Bacilli</taxon>
        <taxon>Lactobacillales</taxon>
        <taxon>Lactobacillaceae</taxon>
        <taxon>Leuconostoc</taxon>
    </lineage>
</organism>
<dbReference type="Proteomes" id="UP000006299">
    <property type="component" value="Plasmid pKLC3"/>
</dbReference>